<protein>
    <recommendedName>
        <fullName evidence="3">OsmC family peroxiredoxin</fullName>
    </recommendedName>
</protein>
<comment type="caution">
    <text evidence="1">The sequence shown here is derived from an EMBL/GenBank/DDBJ whole genome shotgun (WGS) entry which is preliminary data.</text>
</comment>
<sequence length="143" mass="15216">MSTEETLRTVDLTKIGPERYKATNARGGVLPIGGGDDPDFTPVELLLAALAGCGAIDLELIAGKRAPFTRLDARVTGHKIRDEQGSHLVDLTVTFDVAFPEGEAGDAARAVVPRTLEQIESRLCTVGRTVTLGEPVRYRGTAS</sequence>
<dbReference type="SUPFAM" id="SSF82784">
    <property type="entry name" value="OsmC-like"/>
    <property type="match status" value="1"/>
</dbReference>
<proteinExistence type="predicted"/>
<dbReference type="Gene3D" id="3.30.300.20">
    <property type="match status" value="1"/>
</dbReference>
<dbReference type="InterPro" id="IPR003718">
    <property type="entry name" value="OsmC/Ohr_fam"/>
</dbReference>
<evidence type="ECO:0008006" key="3">
    <source>
        <dbReference type="Google" id="ProtNLM"/>
    </source>
</evidence>
<accession>A0ABP7XVK1</accession>
<dbReference type="InterPro" id="IPR036102">
    <property type="entry name" value="OsmC/Ohrsf"/>
</dbReference>
<dbReference type="Proteomes" id="UP001501495">
    <property type="component" value="Unassembled WGS sequence"/>
</dbReference>
<dbReference type="InterPro" id="IPR015946">
    <property type="entry name" value="KH_dom-like_a/b"/>
</dbReference>
<name>A0ABP7XVK1_9ACTN</name>
<dbReference type="RefSeq" id="WP_344734885.1">
    <property type="nucleotide sequence ID" value="NZ_BAAAZH010000028.1"/>
</dbReference>
<keyword evidence="2" id="KW-1185">Reference proteome</keyword>
<reference evidence="2" key="1">
    <citation type="journal article" date="2019" name="Int. J. Syst. Evol. Microbiol.">
        <title>The Global Catalogue of Microorganisms (GCM) 10K type strain sequencing project: providing services to taxonomists for standard genome sequencing and annotation.</title>
        <authorList>
            <consortium name="The Broad Institute Genomics Platform"/>
            <consortium name="The Broad Institute Genome Sequencing Center for Infectious Disease"/>
            <person name="Wu L."/>
            <person name="Ma J."/>
        </authorList>
    </citation>
    <scope>NUCLEOTIDE SEQUENCE [LARGE SCALE GENOMIC DNA]</scope>
    <source>
        <strain evidence="2">JCM 16703</strain>
    </source>
</reference>
<evidence type="ECO:0000313" key="1">
    <source>
        <dbReference type="EMBL" id="GAA4126513.1"/>
    </source>
</evidence>
<gene>
    <name evidence="1" type="ORF">GCM10022215_36230</name>
</gene>
<organism evidence="1 2">
    <name type="scientific">Nocardioides fonticola</name>
    <dbReference type="NCBI Taxonomy" id="450363"/>
    <lineage>
        <taxon>Bacteria</taxon>
        <taxon>Bacillati</taxon>
        <taxon>Actinomycetota</taxon>
        <taxon>Actinomycetes</taxon>
        <taxon>Propionibacteriales</taxon>
        <taxon>Nocardioidaceae</taxon>
        <taxon>Nocardioides</taxon>
    </lineage>
</organism>
<dbReference type="Pfam" id="PF02566">
    <property type="entry name" value="OsmC"/>
    <property type="match status" value="1"/>
</dbReference>
<dbReference type="EMBL" id="BAAAZH010000028">
    <property type="protein sequence ID" value="GAA4126513.1"/>
    <property type="molecule type" value="Genomic_DNA"/>
</dbReference>
<evidence type="ECO:0000313" key="2">
    <source>
        <dbReference type="Proteomes" id="UP001501495"/>
    </source>
</evidence>